<dbReference type="SUPFAM" id="SSF81324">
    <property type="entry name" value="Voltage-gated potassium channels"/>
    <property type="match status" value="1"/>
</dbReference>
<feature type="compositionally biased region" description="Basic and acidic residues" evidence="5">
    <location>
        <begin position="45"/>
        <end position="59"/>
    </location>
</feature>
<dbReference type="Proteomes" id="UP000836788">
    <property type="component" value="Chromosome 5"/>
</dbReference>
<dbReference type="PANTHER" id="PTHR10037:SF62">
    <property type="entry name" value="SODIUM CHANNEL PROTEIN 60E"/>
    <property type="match status" value="1"/>
</dbReference>
<dbReference type="GO" id="GO:0001518">
    <property type="term" value="C:voltage-gated sodium channel complex"/>
    <property type="evidence" value="ECO:0007669"/>
    <property type="project" value="TreeGrafter"/>
</dbReference>
<dbReference type="InterPro" id="IPR005821">
    <property type="entry name" value="Ion_trans_dom"/>
</dbReference>
<sequence length="469" mass="52963">MMQGIVENVQDKVVEPEKLEDANRNQPGKRVRIMISSSLLQEKLQTPERLETVHRRDESLQGGDEEYSSHTAATTSADASSSNLSVRSVHHDEAEDPSDSSFSAIPEDTAPACNEKVITSSIKSHASNERSNSEERKKEKPPTLPPSYASTIRKTRQFAGKLVNNDRVQLFIIVLIIINSIMMGVATFDFATDNDKVRNAFEATDKAFLIVFTIELGLQAMYHGPHLVKDAWLLFDLVIVVTSWSLEGFQVVRAFRIFRTLRLITRLTVLRNLILAIFQVAPSMGAIIALLVLILYVYAVLCTEFFRDAFVDGITSEDYFSRLDSSLFTLFSMMTLEWADIVRELMEEYYWAWAVFGTFLVATSFILYSLVIAVICDAVAVTEHEEEAAIEAALLKTSQQETQERIRSIQSRMQDLTTAQYQTLTAVNTALLHLHGQDLKPFLTERSVSLANVRRISLEKKTEKSPRMF</sequence>
<dbReference type="Gene3D" id="1.10.287.70">
    <property type="match status" value="1"/>
</dbReference>
<evidence type="ECO:0000256" key="5">
    <source>
        <dbReference type="SAM" id="MobiDB-lite"/>
    </source>
</evidence>
<feature type="transmembrane region" description="Helical" evidence="6">
    <location>
        <begin position="351"/>
        <end position="375"/>
    </location>
</feature>
<evidence type="ECO:0000256" key="2">
    <source>
        <dbReference type="ARBA" id="ARBA00022692"/>
    </source>
</evidence>
<reference evidence="8" key="1">
    <citation type="submission" date="2022-02" db="EMBL/GenBank/DDBJ databases">
        <authorList>
            <person name="Giguere J D."/>
        </authorList>
    </citation>
    <scope>NUCLEOTIDE SEQUENCE</scope>
    <source>
        <strain evidence="8">CCAP 1055/1</strain>
    </source>
</reference>
<proteinExistence type="predicted"/>
<dbReference type="EMBL" id="OU594946">
    <property type="protein sequence ID" value="CAG9290602.1"/>
    <property type="molecule type" value="Genomic_DNA"/>
</dbReference>
<protein>
    <recommendedName>
        <fullName evidence="7">Ion transport domain-containing protein</fullName>
    </recommendedName>
</protein>
<keyword evidence="3 6" id="KW-1133">Transmembrane helix</keyword>
<evidence type="ECO:0000256" key="3">
    <source>
        <dbReference type="ARBA" id="ARBA00022989"/>
    </source>
</evidence>
<feature type="transmembrane region" description="Helical" evidence="6">
    <location>
        <begin position="231"/>
        <end position="252"/>
    </location>
</feature>
<dbReference type="Pfam" id="PF00520">
    <property type="entry name" value="Ion_trans"/>
    <property type="match status" value="1"/>
</dbReference>
<feature type="compositionally biased region" description="Polar residues" evidence="5">
    <location>
        <begin position="35"/>
        <end position="44"/>
    </location>
</feature>
<dbReference type="InterPro" id="IPR043203">
    <property type="entry name" value="VGCC_Ca_Na"/>
</dbReference>
<feature type="compositionally biased region" description="Basic and acidic residues" evidence="5">
    <location>
        <begin position="9"/>
        <end position="23"/>
    </location>
</feature>
<feature type="transmembrane region" description="Helical" evidence="6">
    <location>
        <begin position="168"/>
        <end position="186"/>
    </location>
</feature>
<evidence type="ECO:0000256" key="4">
    <source>
        <dbReference type="ARBA" id="ARBA00023136"/>
    </source>
</evidence>
<feature type="domain" description="Ion transport" evidence="7">
    <location>
        <begin position="169"/>
        <end position="385"/>
    </location>
</feature>
<dbReference type="GO" id="GO:0005248">
    <property type="term" value="F:voltage-gated sodium channel activity"/>
    <property type="evidence" value="ECO:0007669"/>
    <property type="project" value="TreeGrafter"/>
</dbReference>
<keyword evidence="2 6" id="KW-0812">Transmembrane</keyword>
<comment type="subcellular location">
    <subcellularLocation>
        <location evidence="1">Membrane</location>
        <topology evidence="1">Multi-pass membrane protein</topology>
    </subcellularLocation>
</comment>
<accession>A0A8J9SFP1</accession>
<organism evidence="8">
    <name type="scientific">Phaeodactylum tricornutum</name>
    <name type="common">Diatom</name>
    <dbReference type="NCBI Taxonomy" id="2850"/>
    <lineage>
        <taxon>Eukaryota</taxon>
        <taxon>Sar</taxon>
        <taxon>Stramenopiles</taxon>
        <taxon>Ochrophyta</taxon>
        <taxon>Bacillariophyta</taxon>
        <taxon>Bacillariophyceae</taxon>
        <taxon>Bacillariophycidae</taxon>
        <taxon>Naviculales</taxon>
        <taxon>Phaeodactylaceae</taxon>
        <taxon>Phaeodactylum</taxon>
    </lineage>
</organism>
<name>A0A8J9SFP1_PHATR</name>
<feature type="compositionally biased region" description="Low complexity" evidence="5">
    <location>
        <begin position="69"/>
        <end position="87"/>
    </location>
</feature>
<evidence type="ECO:0000313" key="8">
    <source>
        <dbReference type="EMBL" id="CAG9290602.1"/>
    </source>
</evidence>
<dbReference type="PANTHER" id="PTHR10037">
    <property type="entry name" value="VOLTAGE-GATED CATION CHANNEL CALCIUM AND SODIUM"/>
    <property type="match status" value="1"/>
</dbReference>
<feature type="region of interest" description="Disordered" evidence="5">
    <location>
        <begin position="1"/>
        <end position="150"/>
    </location>
</feature>
<dbReference type="Gene3D" id="1.20.120.350">
    <property type="entry name" value="Voltage-gated potassium channels. Chain C"/>
    <property type="match status" value="1"/>
</dbReference>
<evidence type="ECO:0000259" key="7">
    <source>
        <dbReference type="Pfam" id="PF00520"/>
    </source>
</evidence>
<dbReference type="InterPro" id="IPR027359">
    <property type="entry name" value="Volt_channel_dom_sf"/>
</dbReference>
<keyword evidence="4 6" id="KW-0472">Membrane</keyword>
<evidence type="ECO:0000256" key="1">
    <source>
        <dbReference type="ARBA" id="ARBA00004141"/>
    </source>
</evidence>
<gene>
    <name evidence="8" type="ORF">PTTT1_LOCUS45317</name>
</gene>
<evidence type="ECO:0000256" key="6">
    <source>
        <dbReference type="SAM" id="Phobius"/>
    </source>
</evidence>
<feature type="transmembrane region" description="Helical" evidence="6">
    <location>
        <begin position="273"/>
        <end position="299"/>
    </location>
</feature>
<feature type="compositionally biased region" description="Basic and acidic residues" evidence="5">
    <location>
        <begin position="126"/>
        <end position="141"/>
    </location>
</feature>
<dbReference type="AlphaFoldDB" id="A0A8J9SFP1"/>